<dbReference type="SUPFAM" id="SSF46785">
    <property type="entry name" value="Winged helix' DNA-binding domain"/>
    <property type="match status" value="1"/>
</dbReference>
<dbReference type="RefSeq" id="WP_102113863.1">
    <property type="nucleotide sequence ID" value="NZ_BMGN01000006.1"/>
</dbReference>
<dbReference type="KEGG" id="ncb:C0V82_18245"/>
<dbReference type="SMART" id="SM00345">
    <property type="entry name" value="HTH_GNTR"/>
    <property type="match status" value="1"/>
</dbReference>
<accession>A0A2K9NGV5</accession>
<dbReference type="EMBL" id="CP025612">
    <property type="protein sequence ID" value="AUN32324.1"/>
    <property type="molecule type" value="Genomic_DNA"/>
</dbReference>
<dbReference type="PRINTS" id="PR00035">
    <property type="entry name" value="HTHGNTR"/>
</dbReference>
<dbReference type="SMART" id="SM00895">
    <property type="entry name" value="FCD"/>
    <property type="match status" value="1"/>
</dbReference>
<protein>
    <submittedName>
        <fullName evidence="1">GntR family transcriptional regulator</fullName>
    </submittedName>
</protein>
<reference evidence="1 2" key="1">
    <citation type="submission" date="2017-12" db="EMBL/GenBank/DDBJ databases">
        <title>Genomes of bacteria within cyanobacterial aggregates.</title>
        <authorList>
            <person name="Cai H."/>
        </authorList>
    </citation>
    <scope>NUCLEOTIDE SEQUENCE [LARGE SCALE GENOMIC DNA]</scope>
    <source>
        <strain evidence="1 2">TH16</strain>
    </source>
</reference>
<dbReference type="CDD" id="cd07377">
    <property type="entry name" value="WHTH_GntR"/>
    <property type="match status" value="1"/>
</dbReference>
<organism evidence="1 2">
    <name type="scientific">Niveispirillum cyanobacteriorum</name>
    <dbReference type="NCBI Taxonomy" id="1612173"/>
    <lineage>
        <taxon>Bacteria</taxon>
        <taxon>Pseudomonadati</taxon>
        <taxon>Pseudomonadota</taxon>
        <taxon>Alphaproteobacteria</taxon>
        <taxon>Rhodospirillales</taxon>
        <taxon>Azospirillaceae</taxon>
        <taxon>Niveispirillum</taxon>
    </lineage>
</organism>
<dbReference type="Proteomes" id="UP000234752">
    <property type="component" value="Chromosome eg_2"/>
</dbReference>
<dbReference type="Pfam" id="PF07729">
    <property type="entry name" value="FCD"/>
    <property type="match status" value="1"/>
</dbReference>
<dbReference type="PANTHER" id="PTHR43537">
    <property type="entry name" value="TRANSCRIPTIONAL REGULATOR, GNTR FAMILY"/>
    <property type="match status" value="1"/>
</dbReference>
<dbReference type="OrthoDB" id="9812290at2"/>
<dbReference type="InterPro" id="IPR011711">
    <property type="entry name" value="GntR_C"/>
</dbReference>
<gene>
    <name evidence="1" type="ORF">C0V82_18245</name>
</gene>
<dbReference type="InterPro" id="IPR008920">
    <property type="entry name" value="TF_FadR/GntR_C"/>
</dbReference>
<dbReference type="PROSITE" id="PS50949">
    <property type="entry name" value="HTH_GNTR"/>
    <property type="match status" value="1"/>
</dbReference>
<dbReference type="Gene3D" id="1.20.120.530">
    <property type="entry name" value="GntR ligand-binding domain-like"/>
    <property type="match status" value="1"/>
</dbReference>
<dbReference type="GO" id="GO:0003700">
    <property type="term" value="F:DNA-binding transcription factor activity"/>
    <property type="evidence" value="ECO:0007669"/>
    <property type="project" value="InterPro"/>
</dbReference>
<dbReference type="InterPro" id="IPR000524">
    <property type="entry name" value="Tscrpt_reg_HTH_GntR"/>
</dbReference>
<dbReference type="Gene3D" id="1.10.10.10">
    <property type="entry name" value="Winged helix-like DNA-binding domain superfamily/Winged helix DNA-binding domain"/>
    <property type="match status" value="1"/>
</dbReference>
<dbReference type="SUPFAM" id="SSF48008">
    <property type="entry name" value="GntR ligand-binding domain-like"/>
    <property type="match status" value="1"/>
</dbReference>
<dbReference type="InterPro" id="IPR036388">
    <property type="entry name" value="WH-like_DNA-bd_sf"/>
</dbReference>
<evidence type="ECO:0000313" key="2">
    <source>
        <dbReference type="Proteomes" id="UP000234752"/>
    </source>
</evidence>
<dbReference type="PANTHER" id="PTHR43537:SF45">
    <property type="entry name" value="GNTR FAMILY REGULATORY PROTEIN"/>
    <property type="match status" value="1"/>
</dbReference>
<keyword evidence="2" id="KW-1185">Reference proteome</keyword>
<sequence length="224" mass="24916">MSNAVEKAYAEIRDAIHAGRFPPGAHLKEGELADLIGVSRTPIREALRRLNAEGAVKFMRNHGAFVADWSMDEIKEIFDLRAMLEGYAVERAAERAAPEQVARLRQLAEEMLALEAKGTPDALARIAEANGEFHRLIIQAAGTQRLSLMMSQVVEVPLVLRTFHRYNAEALRRSLRHHMEIVSAFEVRDGAWAGSVMRSHIAAAWHAIEASRAEKAMSVREAAE</sequence>
<evidence type="ECO:0000313" key="1">
    <source>
        <dbReference type="EMBL" id="AUN32324.1"/>
    </source>
</evidence>
<dbReference type="InterPro" id="IPR036390">
    <property type="entry name" value="WH_DNA-bd_sf"/>
</dbReference>
<proteinExistence type="predicted"/>
<dbReference type="Pfam" id="PF00392">
    <property type="entry name" value="GntR"/>
    <property type="match status" value="1"/>
</dbReference>
<name>A0A2K9NGV5_9PROT</name>
<dbReference type="AlphaFoldDB" id="A0A2K9NGV5"/>